<keyword evidence="3" id="KW-1133">Transmembrane helix</keyword>
<dbReference type="PIRSF" id="PIRSF500060">
    <property type="entry name" value="UCP500060"/>
    <property type="match status" value="1"/>
</dbReference>
<organism evidence="5 6">
    <name type="scientific">Psychrobacter glacincola</name>
    <dbReference type="NCBI Taxonomy" id="56810"/>
    <lineage>
        <taxon>Bacteria</taxon>
        <taxon>Pseudomonadati</taxon>
        <taxon>Pseudomonadota</taxon>
        <taxon>Gammaproteobacteria</taxon>
        <taxon>Moraxellales</taxon>
        <taxon>Moraxellaceae</taxon>
        <taxon>Psychrobacter</taxon>
    </lineage>
</organism>
<gene>
    <name evidence="5" type="ORF">ACFP58_09505</name>
</gene>
<dbReference type="Proteomes" id="UP001596264">
    <property type="component" value="Unassembled WGS sequence"/>
</dbReference>
<protein>
    <submittedName>
        <fullName evidence="5">FMN-binding glutamate synthase family protein</fullName>
    </submittedName>
</protein>
<sequence>MPDSRTNLNPEPEHNSPYLTGVLLRYSTFGAAILLFLAGLLLINWALILIGSLAIGLGIYDLLQSKHSILSNYPIAGHIRYVLEDFRPEIRQYLLEDDKEPVPFSRQQRALVYQRAKNVSDTNAFGTLDNLYAHGKEWFLQSTVSEPLKNKDFRIIVGGERCQQPHDMSVFNISAMSFGSLSANAIMALNQGAKMGGFTHDSGEGAISPYHRKFGGDLIWELGTGYFGCRDDHGNFDPQSFAEKAVDPQVKMIEIKLSQGAKPGKGGVLPAEKITPEIAETRQVLMGQDCVSPASHSTFSTPRELVTFLQQLRDLSEGKPVGFKLCIGQPWQFMAIVKAMIEADNYPDFIVIDGAEGGTGAAPVEFMDSVGMPLIDGFLLVHNTLVGAGIRDKIKLGVSGKIVSGFDIARLLALGADWCNSARGFMFAVGCIQSRSCHTNTCPTGVATQDPFRQKALDVPSKAERVASYHKNTLKSLASIVGAVGLQHPSQLQPYHIARRLDDGQIKLLSKFFYFTDTGALLDHNARSEVFNQMWVMADPSTFLANNDALIAYNKDSRDIGKETSAPTEKTVAEVDVHIDGGKMIGNVNNTVRDFIPPTV</sequence>
<evidence type="ECO:0000313" key="5">
    <source>
        <dbReference type="EMBL" id="MFC6381687.1"/>
    </source>
</evidence>
<dbReference type="Pfam" id="PF01645">
    <property type="entry name" value="Glu_synthase"/>
    <property type="match status" value="1"/>
</dbReference>
<keyword evidence="6" id="KW-1185">Reference proteome</keyword>
<evidence type="ECO:0000256" key="1">
    <source>
        <dbReference type="ARBA" id="ARBA00009716"/>
    </source>
</evidence>
<feature type="domain" description="Glutamate synthase" evidence="4">
    <location>
        <begin position="160"/>
        <end position="486"/>
    </location>
</feature>
<comment type="caution">
    <text evidence="5">The sequence shown here is derived from an EMBL/GenBank/DDBJ whole genome shotgun (WGS) entry which is preliminary data.</text>
</comment>
<dbReference type="CDD" id="cd02808">
    <property type="entry name" value="GltS_FMN"/>
    <property type="match status" value="1"/>
</dbReference>
<evidence type="ECO:0000313" key="6">
    <source>
        <dbReference type="Proteomes" id="UP001596264"/>
    </source>
</evidence>
<comment type="similarity">
    <text evidence="1 2">Belongs to the glutamate synthase family.</text>
</comment>
<dbReference type="InterPro" id="IPR013785">
    <property type="entry name" value="Aldolase_TIM"/>
</dbReference>
<dbReference type="SUPFAM" id="SSF51395">
    <property type="entry name" value="FMN-linked oxidoreductases"/>
    <property type="match status" value="1"/>
</dbReference>
<keyword evidence="3" id="KW-0812">Transmembrane</keyword>
<evidence type="ECO:0000256" key="3">
    <source>
        <dbReference type="SAM" id="Phobius"/>
    </source>
</evidence>
<dbReference type="RefSeq" id="WP_201563620.1">
    <property type="nucleotide sequence ID" value="NZ_CAJGZK010000016.1"/>
</dbReference>
<dbReference type="InterPro" id="IPR024188">
    <property type="entry name" value="GltB"/>
</dbReference>
<name>A0ABW1W9R7_9GAMM</name>
<accession>A0ABW1W9R7</accession>
<reference evidence="6" key="1">
    <citation type="journal article" date="2019" name="Int. J. Syst. Evol. Microbiol.">
        <title>The Global Catalogue of Microorganisms (GCM) 10K type strain sequencing project: providing services to taxonomists for standard genome sequencing and annotation.</title>
        <authorList>
            <consortium name="The Broad Institute Genomics Platform"/>
            <consortium name="The Broad Institute Genome Sequencing Center for Infectious Disease"/>
            <person name="Wu L."/>
            <person name="Ma J."/>
        </authorList>
    </citation>
    <scope>NUCLEOTIDE SEQUENCE [LARGE SCALE GENOMIC DNA]</scope>
    <source>
        <strain evidence="6">CCM 2050</strain>
    </source>
</reference>
<dbReference type="PANTHER" id="PTHR43819:SF1">
    <property type="entry name" value="ARCHAEAL-TYPE GLUTAMATE SYNTHASE [NADPH]"/>
    <property type="match status" value="1"/>
</dbReference>
<proteinExistence type="inferred from homology"/>
<dbReference type="EMBL" id="JBHSTZ010000026">
    <property type="protein sequence ID" value="MFC6381687.1"/>
    <property type="molecule type" value="Genomic_DNA"/>
</dbReference>
<dbReference type="PANTHER" id="PTHR43819">
    <property type="entry name" value="ARCHAEAL-TYPE GLUTAMATE SYNTHASE [NADPH]"/>
    <property type="match status" value="1"/>
</dbReference>
<dbReference type="InterPro" id="IPR002932">
    <property type="entry name" value="Glu_synthdom"/>
</dbReference>
<dbReference type="Gene3D" id="3.20.20.70">
    <property type="entry name" value="Aldolase class I"/>
    <property type="match status" value="1"/>
</dbReference>
<evidence type="ECO:0000256" key="2">
    <source>
        <dbReference type="PIRNR" id="PIRNR006429"/>
    </source>
</evidence>
<dbReference type="InterPro" id="IPR027283">
    <property type="entry name" value="YerD"/>
</dbReference>
<feature type="transmembrane region" description="Helical" evidence="3">
    <location>
        <begin position="29"/>
        <end position="60"/>
    </location>
</feature>
<dbReference type="PIRSF" id="PIRSF006429">
    <property type="entry name" value="GOGAT_lg_2"/>
    <property type="match status" value="1"/>
</dbReference>
<evidence type="ECO:0000259" key="4">
    <source>
        <dbReference type="Pfam" id="PF01645"/>
    </source>
</evidence>
<keyword evidence="3" id="KW-0472">Membrane</keyword>